<dbReference type="SUPFAM" id="SSF48008">
    <property type="entry name" value="GntR ligand-binding domain-like"/>
    <property type="match status" value="1"/>
</dbReference>
<dbReference type="EMBL" id="CP000432">
    <property type="protein sequence ID" value="ABG99840.1"/>
    <property type="molecule type" value="Genomic_DNA"/>
</dbReference>
<dbReference type="Gene3D" id="1.10.10.10">
    <property type="entry name" value="Winged helix-like DNA-binding domain superfamily/Winged helix DNA-binding domain"/>
    <property type="match status" value="1"/>
</dbReference>
<keyword evidence="2" id="KW-0238">DNA-binding</keyword>
<evidence type="ECO:0000259" key="4">
    <source>
        <dbReference type="PROSITE" id="PS50949"/>
    </source>
</evidence>
<dbReference type="Gene3D" id="1.20.120.530">
    <property type="entry name" value="GntR ligand-binding domain-like"/>
    <property type="match status" value="1"/>
</dbReference>
<reference evidence="6" key="1">
    <citation type="journal article" date="2006" name="Proc. Natl. Acad. Sci. U.S.A.">
        <title>The complete genome of Rhodococcus sp. RHA1 provides insights into a catabolic powerhouse.</title>
        <authorList>
            <person name="McLeod M.P."/>
            <person name="Warren R.L."/>
            <person name="Hsiao W.W.L."/>
            <person name="Araki N."/>
            <person name="Myhre M."/>
            <person name="Fernandes C."/>
            <person name="Miyazawa D."/>
            <person name="Wong W."/>
            <person name="Lillquist A.L."/>
            <person name="Wang D."/>
            <person name="Dosanjh M."/>
            <person name="Hara H."/>
            <person name="Petrescu A."/>
            <person name="Morin R.D."/>
            <person name="Yang G."/>
            <person name="Stott J.M."/>
            <person name="Schein J.E."/>
            <person name="Shin H."/>
            <person name="Smailus D."/>
            <person name="Siddiqui A.S."/>
            <person name="Marra M.A."/>
            <person name="Jones S.J.M."/>
            <person name="Holt R."/>
            <person name="Brinkman F.S.L."/>
            <person name="Miyauchi K."/>
            <person name="Fukuda M."/>
            <person name="Davies J.E."/>
            <person name="Mohn W.W."/>
            <person name="Eltis L.D."/>
        </authorList>
    </citation>
    <scope>NUCLEOTIDE SEQUENCE [LARGE SCALE GENOMIC DNA]</scope>
    <source>
        <strain evidence="6">RHA1</strain>
    </source>
</reference>
<dbReference type="Pfam" id="PF07729">
    <property type="entry name" value="FCD"/>
    <property type="match status" value="1"/>
</dbReference>
<dbReference type="Pfam" id="PF00392">
    <property type="entry name" value="GntR"/>
    <property type="match status" value="1"/>
</dbReference>
<feature type="domain" description="HTH gntR-type" evidence="4">
    <location>
        <begin position="17"/>
        <end position="84"/>
    </location>
</feature>
<keyword evidence="1" id="KW-0805">Transcription regulation</keyword>
<dbReference type="RefSeq" id="WP_011599521.1">
    <property type="nucleotide sequence ID" value="NC_008269.1"/>
</dbReference>
<dbReference type="InterPro" id="IPR036390">
    <property type="entry name" value="WH_DNA-bd_sf"/>
</dbReference>
<dbReference type="PANTHER" id="PTHR43537">
    <property type="entry name" value="TRANSCRIPTIONAL REGULATOR, GNTR FAMILY"/>
    <property type="match status" value="1"/>
</dbReference>
<geneLocation type="plasmid" evidence="5 6">
    <name>pRHL1</name>
</geneLocation>
<proteinExistence type="predicted"/>
<name>Q0RXZ6_RHOJR</name>
<evidence type="ECO:0000256" key="3">
    <source>
        <dbReference type="ARBA" id="ARBA00023163"/>
    </source>
</evidence>
<dbReference type="AlphaFoldDB" id="Q0RXZ6"/>
<dbReference type="SMART" id="SM00895">
    <property type="entry name" value="FCD"/>
    <property type="match status" value="1"/>
</dbReference>
<dbReference type="InterPro" id="IPR000524">
    <property type="entry name" value="Tscrpt_reg_HTH_GntR"/>
</dbReference>
<keyword evidence="3" id="KW-0804">Transcription</keyword>
<evidence type="ECO:0000256" key="1">
    <source>
        <dbReference type="ARBA" id="ARBA00023015"/>
    </source>
</evidence>
<dbReference type="KEGG" id="rha:RHA1_ro08796"/>
<evidence type="ECO:0000313" key="6">
    <source>
        <dbReference type="Proteomes" id="UP000008710"/>
    </source>
</evidence>
<dbReference type="PROSITE" id="PS50949">
    <property type="entry name" value="HTH_GNTR"/>
    <property type="match status" value="1"/>
</dbReference>
<gene>
    <name evidence="5" type="ordered locus">RHA1_ro08796</name>
</gene>
<dbReference type="InterPro" id="IPR008920">
    <property type="entry name" value="TF_FadR/GntR_C"/>
</dbReference>
<evidence type="ECO:0000313" key="5">
    <source>
        <dbReference type="EMBL" id="ABG99840.1"/>
    </source>
</evidence>
<dbReference type="InterPro" id="IPR011711">
    <property type="entry name" value="GntR_C"/>
</dbReference>
<dbReference type="CDD" id="cd07377">
    <property type="entry name" value="WHTH_GntR"/>
    <property type="match status" value="1"/>
</dbReference>
<dbReference type="PATRIC" id="fig|101510.16.peg.8127"/>
<protein>
    <submittedName>
        <fullName evidence="5">Probable transcriptional regulator, GntR family protein</fullName>
    </submittedName>
</protein>
<sequence>MGDISALISVSAPPPQQSMPAMLADRLRAAIAEGRLRPGQQLFEQDLAAEFDVSRGPLREAIQRLTQEELLVNVRNRGLFVTTLSAADIEDICRTRAAIERAAGLEIIRSTTRAAAADVLDAIVDRMSEAVARHDDAEVAEIDIDFHEQLVALAHSPRLSRAHRTLVVETRMCLSILEGTEYATRDRITDHHTLADAIRRADGSTFGRLITLHMETAALQIRSAMFPAD</sequence>
<dbReference type="GO" id="GO:0003677">
    <property type="term" value="F:DNA binding"/>
    <property type="evidence" value="ECO:0007669"/>
    <property type="project" value="UniProtKB-KW"/>
</dbReference>
<dbReference type="SUPFAM" id="SSF46785">
    <property type="entry name" value="Winged helix' DNA-binding domain"/>
    <property type="match status" value="1"/>
</dbReference>
<dbReference type="HOGENOM" id="CLU_017584_5_5_11"/>
<dbReference type="SMART" id="SM00345">
    <property type="entry name" value="HTH_GNTR"/>
    <property type="match status" value="1"/>
</dbReference>
<organism evidence="5 6">
    <name type="scientific">Rhodococcus jostii (strain RHA1)</name>
    <dbReference type="NCBI Taxonomy" id="101510"/>
    <lineage>
        <taxon>Bacteria</taxon>
        <taxon>Bacillati</taxon>
        <taxon>Actinomycetota</taxon>
        <taxon>Actinomycetes</taxon>
        <taxon>Mycobacteriales</taxon>
        <taxon>Nocardiaceae</taxon>
        <taxon>Rhodococcus</taxon>
    </lineage>
</organism>
<dbReference type="OrthoDB" id="5243844at2"/>
<dbReference type="GO" id="GO:0003700">
    <property type="term" value="F:DNA-binding transcription factor activity"/>
    <property type="evidence" value="ECO:0007669"/>
    <property type="project" value="InterPro"/>
</dbReference>
<dbReference type="PANTHER" id="PTHR43537:SF45">
    <property type="entry name" value="GNTR FAMILY REGULATORY PROTEIN"/>
    <property type="match status" value="1"/>
</dbReference>
<dbReference type="InterPro" id="IPR036388">
    <property type="entry name" value="WH-like_DNA-bd_sf"/>
</dbReference>
<accession>Q0RXZ6</accession>
<dbReference type="Proteomes" id="UP000008710">
    <property type="component" value="Plasmid pRHL1"/>
</dbReference>
<keyword evidence="5" id="KW-0614">Plasmid</keyword>
<evidence type="ECO:0000256" key="2">
    <source>
        <dbReference type="ARBA" id="ARBA00023125"/>
    </source>
</evidence>